<dbReference type="Proteomes" id="UP000229766">
    <property type="component" value="Unassembled WGS sequence"/>
</dbReference>
<comment type="caution">
    <text evidence="2">The sequence shown here is derived from an EMBL/GenBank/DDBJ whole genome shotgun (WGS) entry which is preliminary data.</text>
</comment>
<protein>
    <submittedName>
        <fullName evidence="2">1-deoxy-D-xylulose-5-phosphate reductoisomerase</fullName>
    </submittedName>
</protein>
<dbReference type="InterPro" id="IPR013512">
    <property type="entry name" value="DXP_reductoisomerase_N"/>
</dbReference>
<dbReference type="InterPro" id="IPR003821">
    <property type="entry name" value="DXP_reductoisomerase"/>
</dbReference>
<gene>
    <name evidence="2" type="ORF">COU93_00500</name>
</gene>
<dbReference type="Pfam" id="PF02670">
    <property type="entry name" value="DXP_reductoisom"/>
    <property type="match status" value="2"/>
</dbReference>
<dbReference type="AlphaFoldDB" id="A0A2M8L2L9"/>
<dbReference type="GO" id="GO:0070402">
    <property type="term" value="F:NADPH binding"/>
    <property type="evidence" value="ECO:0007669"/>
    <property type="project" value="InterPro"/>
</dbReference>
<dbReference type="InterPro" id="IPR036291">
    <property type="entry name" value="NAD(P)-bd_dom_sf"/>
</dbReference>
<dbReference type="PANTHER" id="PTHR30525">
    <property type="entry name" value="1-DEOXY-D-XYLULOSE 5-PHOSPHATE REDUCTOISOMERASE"/>
    <property type="match status" value="1"/>
</dbReference>
<keyword evidence="2" id="KW-0413">Isomerase</keyword>
<reference evidence="3" key="1">
    <citation type="submission" date="2017-09" db="EMBL/GenBank/DDBJ databases">
        <title>Depth-based differentiation of microbial function through sediment-hosted aquifers and enrichment of novel symbionts in the deep terrestrial subsurface.</title>
        <authorList>
            <person name="Probst A.J."/>
            <person name="Ladd B."/>
            <person name="Jarett J.K."/>
            <person name="Geller-Mcgrath D.E."/>
            <person name="Sieber C.M.K."/>
            <person name="Emerson J.B."/>
            <person name="Anantharaman K."/>
            <person name="Thomas B.C."/>
            <person name="Malmstrom R."/>
            <person name="Stieglmeier M."/>
            <person name="Klingl A."/>
            <person name="Woyke T."/>
            <person name="Ryan C.M."/>
            <person name="Banfield J.F."/>
        </authorList>
    </citation>
    <scope>NUCLEOTIDE SEQUENCE [LARGE SCALE GENOMIC DNA]</scope>
</reference>
<feature type="domain" description="1-deoxy-D-xylulose 5-phosphate reductoisomerase N-terminal" evidence="1">
    <location>
        <begin position="5"/>
        <end position="60"/>
    </location>
</feature>
<sequence>MKKKIAIMGSTGSIGTQALDVVRSYPEEFEITALICRNNSEAFRDQVKEFRPSKAVVVNEMGEDEVISAVTLPGVDLVVISTVGLSGLKPTLAAIKAKKDVALATKEAMVLAGSLVIEEVVK</sequence>
<organism evidence="2 3">
    <name type="scientific">Candidatus Shapirobacteria bacterium CG10_big_fil_rev_8_21_14_0_10_36_6</name>
    <dbReference type="NCBI Taxonomy" id="1974886"/>
    <lineage>
        <taxon>Bacteria</taxon>
        <taxon>Candidatus Shapironibacteriota</taxon>
    </lineage>
</organism>
<proteinExistence type="predicted"/>
<dbReference type="EMBL" id="PFEI01000028">
    <property type="protein sequence ID" value="PJE67118.1"/>
    <property type="molecule type" value="Genomic_DNA"/>
</dbReference>
<dbReference type="Gene3D" id="3.40.50.720">
    <property type="entry name" value="NAD(P)-binding Rossmann-like Domain"/>
    <property type="match status" value="2"/>
</dbReference>
<name>A0A2M8L2L9_9BACT</name>
<dbReference type="PANTHER" id="PTHR30525:SF0">
    <property type="entry name" value="1-DEOXY-D-XYLULOSE 5-PHOSPHATE REDUCTOISOMERASE, CHLOROPLASTIC"/>
    <property type="match status" value="1"/>
</dbReference>
<dbReference type="GO" id="GO:0030604">
    <property type="term" value="F:1-deoxy-D-xylulose-5-phosphate reductoisomerase activity"/>
    <property type="evidence" value="ECO:0007669"/>
    <property type="project" value="InterPro"/>
</dbReference>
<dbReference type="GO" id="GO:0016853">
    <property type="term" value="F:isomerase activity"/>
    <property type="evidence" value="ECO:0007669"/>
    <property type="project" value="UniProtKB-KW"/>
</dbReference>
<feature type="non-terminal residue" evidence="2">
    <location>
        <position position="122"/>
    </location>
</feature>
<dbReference type="SUPFAM" id="SSF51735">
    <property type="entry name" value="NAD(P)-binding Rossmann-fold domains"/>
    <property type="match status" value="1"/>
</dbReference>
<evidence type="ECO:0000313" key="2">
    <source>
        <dbReference type="EMBL" id="PJE67118.1"/>
    </source>
</evidence>
<accession>A0A2M8L2L9</accession>
<dbReference type="GO" id="GO:0051484">
    <property type="term" value="P:isopentenyl diphosphate biosynthetic process, methylerythritol 4-phosphate pathway involved in terpenoid biosynthetic process"/>
    <property type="evidence" value="ECO:0007669"/>
    <property type="project" value="TreeGrafter"/>
</dbReference>
<dbReference type="GO" id="GO:0030145">
    <property type="term" value="F:manganese ion binding"/>
    <property type="evidence" value="ECO:0007669"/>
    <property type="project" value="TreeGrafter"/>
</dbReference>
<evidence type="ECO:0000313" key="3">
    <source>
        <dbReference type="Proteomes" id="UP000229766"/>
    </source>
</evidence>
<feature type="domain" description="1-deoxy-D-xylulose 5-phosphate reductoisomerase N-terminal" evidence="1">
    <location>
        <begin position="61"/>
        <end position="113"/>
    </location>
</feature>
<evidence type="ECO:0000259" key="1">
    <source>
        <dbReference type="Pfam" id="PF02670"/>
    </source>
</evidence>